<feature type="transmembrane region" description="Helical" evidence="1">
    <location>
        <begin position="299"/>
        <end position="321"/>
    </location>
</feature>
<dbReference type="EMBL" id="CP070496">
    <property type="protein sequence ID" value="QSB05119.1"/>
    <property type="molecule type" value="Genomic_DNA"/>
</dbReference>
<keyword evidence="3" id="KW-1185">Reference proteome</keyword>
<keyword evidence="1" id="KW-0812">Transmembrane</keyword>
<evidence type="ECO:0008006" key="4">
    <source>
        <dbReference type="Google" id="ProtNLM"/>
    </source>
</evidence>
<evidence type="ECO:0000256" key="1">
    <source>
        <dbReference type="SAM" id="Phobius"/>
    </source>
</evidence>
<sequence>MNRPRNPRVIAARIGFGAARNMEAGGLRFAALAFAAFMIVISVATLAVTFAVASERAQRALDGTPVYADTDTSQSSVVLVQSIFDNLQGSRQFEVFYLSPLGEDAPLPPGLSHWPQPGEAVLSPALLEKGGSEKIESRYGDVVGTIGSEGLLDAGQLLAYVRPLQDLEYADSSATERISGWGVDDTINSHGVHWILQEQDFSVGALAALAIAMLLIPACALMFIAARIAAHSRDRREHLVMILGGTARHRRWIAIGETAPPILAGTVFAGLLLPFVLVFDINLPYAEFTIAADDVRSHWLPLAATPFIGIAVTVSIALGLARGGKVRNDSTRPLPAPRHRRLIIVASLCPVFISIAVILPQFFMYTPGYMIFHWLGTIGAMVTLPAVIGVASSWAGKSLARTGRARRNAPMLIAGSWMHARPRAITRQVTGLAMGIVLFFLAAAYQALLAGNSETAELHQAQFGTSTVTVSPNGSTDITATDQFLGTVDDHAKILAIETVWDEESQENITLLAGSCEDIADLGSPCHSTDETEIDPRTVDPFLAVWLGHNPLQTRQGDVADAVADGAALLMIDKSGSGFSIPELKRSARVFPQQATVTTPGERWGNGAIPIREQSRWIGLFGITGLALLGLVAAVAAAGEFLRYGTALAPLAAITGTAGTHRRIAAWSVAAPITATVLIGVAIGIWITRPLTLYTSSPPGWGTATLVTVVVTATGILMWWWASSIAVACSQRWRPGRE</sequence>
<dbReference type="AlphaFoldDB" id="A0A895XP07"/>
<feature type="transmembrane region" description="Helical" evidence="1">
    <location>
        <begin position="29"/>
        <end position="53"/>
    </location>
</feature>
<protein>
    <recommendedName>
        <fullName evidence="4">ABC transporter permease</fullName>
    </recommendedName>
</protein>
<feature type="transmembrane region" description="Helical" evidence="1">
    <location>
        <begin position="429"/>
        <end position="448"/>
    </location>
</feature>
<gene>
    <name evidence="2" type="ORF">JQS30_15380</name>
</gene>
<feature type="transmembrane region" description="Helical" evidence="1">
    <location>
        <begin position="342"/>
        <end position="365"/>
    </location>
</feature>
<keyword evidence="1" id="KW-1133">Transmembrane helix</keyword>
<feature type="transmembrane region" description="Helical" evidence="1">
    <location>
        <begin position="203"/>
        <end position="226"/>
    </location>
</feature>
<evidence type="ECO:0000313" key="3">
    <source>
        <dbReference type="Proteomes" id="UP000662939"/>
    </source>
</evidence>
<keyword evidence="1" id="KW-0472">Membrane</keyword>
<evidence type="ECO:0000313" key="2">
    <source>
        <dbReference type="EMBL" id="QSB05119.1"/>
    </source>
</evidence>
<feature type="transmembrane region" description="Helical" evidence="1">
    <location>
        <begin position="371"/>
        <end position="396"/>
    </location>
</feature>
<feature type="transmembrane region" description="Helical" evidence="1">
    <location>
        <begin position="664"/>
        <end position="688"/>
    </location>
</feature>
<feature type="transmembrane region" description="Helical" evidence="1">
    <location>
        <begin position="617"/>
        <end position="643"/>
    </location>
</feature>
<proteinExistence type="predicted"/>
<reference evidence="2" key="1">
    <citation type="submission" date="2021-02" db="EMBL/GenBank/DDBJ databases">
        <title>Natronoglycomyces albus gen. nov., sp. nov, a haloalkaliphilic actinobacterium from a soda solonchak soil.</title>
        <authorList>
            <person name="Sorokin D.Y."/>
            <person name="Khijniak T.V."/>
            <person name="Zakharycheva A.P."/>
            <person name="Boueva O.V."/>
            <person name="Ariskina E.V."/>
            <person name="Hahnke R.L."/>
            <person name="Bunk B."/>
            <person name="Sproer C."/>
            <person name="Schumann P."/>
            <person name="Evtushenko L.I."/>
            <person name="Kublanov I.V."/>
        </authorList>
    </citation>
    <scope>NUCLEOTIDE SEQUENCE</scope>
    <source>
        <strain evidence="2">DSM 106290</strain>
    </source>
</reference>
<dbReference type="RefSeq" id="WP_213171120.1">
    <property type="nucleotide sequence ID" value="NZ_CP070496.1"/>
</dbReference>
<feature type="transmembrane region" description="Helical" evidence="1">
    <location>
        <begin position="700"/>
        <end position="722"/>
    </location>
</feature>
<dbReference type="KEGG" id="nav:JQS30_15380"/>
<name>A0A895XP07_9ACTN</name>
<feature type="transmembrane region" description="Helical" evidence="1">
    <location>
        <begin position="258"/>
        <end position="279"/>
    </location>
</feature>
<accession>A0A895XP07</accession>
<dbReference type="Proteomes" id="UP000662939">
    <property type="component" value="Chromosome"/>
</dbReference>
<organism evidence="2 3">
    <name type="scientific">Natronoglycomyces albus</name>
    <dbReference type="NCBI Taxonomy" id="2811108"/>
    <lineage>
        <taxon>Bacteria</taxon>
        <taxon>Bacillati</taxon>
        <taxon>Actinomycetota</taxon>
        <taxon>Actinomycetes</taxon>
        <taxon>Glycomycetales</taxon>
        <taxon>Glycomycetaceae</taxon>
        <taxon>Natronoglycomyces</taxon>
    </lineage>
</organism>